<feature type="compositionally biased region" description="Basic and acidic residues" evidence="1">
    <location>
        <begin position="27"/>
        <end position="39"/>
    </location>
</feature>
<name>A0ABQ3AKC8_9ACTN</name>
<keyword evidence="3" id="KW-1185">Reference proteome</keyword>
<protein>
    <recommendedName>
        <fullName evidence="4">Transposase</fullName>
    </recommendedName>
</protein>
<gene>
    <name evidence="2" type="ORF">GCM10010326_61120</name>
</gene>
<evidence type="ECO:0000313" key="3">
    <source>
        <dbReference type="Proteomes" id="UP000600946"/>
    </source>
</evidence>
<evidence type="ECO:0000256" key="1">
    <source>
        <dbReference type="SAM" id="MobiDB-lite"/>
    </source>
</evidence>
<reference evidence="3" key="1">
    <citation type="journal article" date="2019" name="Int. J. Syst. Evol. Microbiol.">
        <title>The Global Catalogue of Microorganisms (GCM) 10K type strain sequencing project: providing services to taxonomists for standard genome sequencing and annotation.</title>
        <authorList>
            <consortium name="The Broad Institute Genomics Platform"/>
            <consortium name="The Broad Institute Genome Sequencing Center for Infectious Disease"/>
            <person name="Wu L."/>
            <person name="Ma J."/>
        </authorList>
    </citation>
    <scope>NUCLEOTIDE SEQUENCE [LARGE SCALE GENOMIC DNA]</scope>
    <source>
        <strain evidence="3">JCM 4594</strain>
    </source>
</reference>
<evidence type="ECO:0008006" key="4">
    <source>
        <dbReference type="Google" id="ProtNLM"/>
    </source>
</evidence>
<feature type="region of interest" description="Disordered" evidence="1">
    <location>
        <begin position="88"/>
        <end position="111"/>
    </location>
</feature>
<evidence type="ECO:0000313" key="2">
    <source>
        <dbReference type="EMBL" id="GGY58277.1"/>
    </source>
</evidence>
<dbReference type="Proteomes" id="UP000600946">
    <property type="component" value="Unassembled WGS sequence"/>
</dbReference>
<sequence length="146" mass="16038">MQQVPRRSGLDDQDVVDTERGQVPGDFEAREPASDDHHPTVRVVGVRSRGPLPCGETWREISCRHGGSPSWVRRVRVCGPRTTVDRDVNGTRKGVAGPRADVFPGKETRSPHGEVEGIFRLAEESLMKSLGGKATWTPAVQLYGLK</sequence>
<dbReference type="EMBL" id="BMUU01000013">
    <property type="protein sequence ID" value="GGY58277.1"/>
    <property type="molecule type" value="Genomic_DNA"/>
</dbReference>
<comment type="caution">
    <text evidence="2">The sequence shown here is derived from an EMBL/GenBank/DDBJ whole genome shotgun (WGS) entry which is preliminary data.</text>
</comment>
<proteinExistence type="predicted"/>
<feature type="region of interest" description="Disordered" evidence="1">
    <location>
        <begin position="1"/>
        <end position="49"/>
    </location>
</feature>
<organism evidence="2 3">
    <name type="scientific">Streptomyces xanthochromogenes</name>
    <dbReference type="NCBI Taxonomy" id="67384"/>
    <lineage>
        <taxon>Bacteria</taxon>
        <taxon>Bacillati</taxon>
        <taxon>Actinomycetota</taxon>
        <taxon>Actinomycetes</taxon>
        <taxon>Kitasatosporales</taxon>
        <taxon>Streptomycetaceae</taxon>
        <taxon>Streptomyces</taxon>
    </lineage>
</organism>
<accession>A0ABQ3AKC8</accession>